<feature type="domain" description="Cupin type-2" evidence="2">
    <location>
        <begin position="100"/>
        <end position="158"/>
    </location>
</feature>
<dbReference type="OrthoDB" id="5840532at2759"/>
<dbReference type="Gene3D" id="2.60.120.10">
    <property type="entry name" value="Jelly Rolls"/>
    <property type="match status" value="1"/>
</dbReference>
<dbReference type="PANTHER" id="PTHR36156">
    <property type="entry name" value="SLR2101 PROTEIN"/>
    <property type="match status" value="1"/>
</dbReference>
<name>A0A9P9WDK3_9PEZI</name>
<dbReference type="AlphaFoldDB" id="A0A9P9WDK3"/>
<feature type="region of interest" description="Disordered" evidence="1">
    <location>
        <begin position="1"/>
        <end position="21"/>
    </location>
</feature>
<dbReference type="InterPro" id="IPR013096">
    <property type="entry name" value="Cupin_2"/>
</dbReference>
<gene>
    <name evidence="3" type="ORF">JX265_010713</name>
</gene>
<proteinExistence type="predicted"/>
<dbReference type="EMBL" id="JAFIMR010000036">
    <property type="protein sequence ID" value="KAI1858620.1"/>
    <property type="molecule type" value="Genomic_DNA"/>
</dbReference>
<dbReference type="CDD" id="cd02231">
    <property type="entry name" value="cupin_BLL6423-like"/>
    <property type="match status" value="1"/>
</dbReference>
<organism evidence="3 4">
    <name type="scientific">Neoarthrinium moseri</name>
    <dbReference type="NCBI Taxonomy" id="1658444"/>
    <lineage>
        <taxon>Eukaryota</taxon>
        <taxon>Fungi</taxon>
        <taxon>Dikarya</taxon>
        <taxon>Ascomycota</taxon>
        <taxon>Pezizomycotina</taxon>
        <taxon>Sordariomycetes</taxon>
        <taxon>Xylariomycetidae</taxon>
        <taxon>Amphisphaeriales</taxon>
        <taxon>Apiosporaceae</taxon>
        <taxon>Neoarthrinium</taxon>
    </lineage>
</organism>
<accession>A0A9P9WDK3</accession>
<dbReference type="InterPro" id="IPR047142">
    <property type="entry name" value="OryJ/VirC-like"/>
</dbReference>
<dbReference type="InterPro" id="IPR011051">
    <property type="entry name" value="RmlC_Cupin_sf"/>
</dbReference>
<reference evidence="3" key="1">
    <citation type="submission" date="2021-03" db="EMBL/GenBank/DDBJ databases">
        <title>Revisited historic fungal species revealed as producer of novel bioactive compounds through whole genome sequencing and comparative genomics.</title>
        <authorList>
            <person name="Vignolle G.A."/>
            <person name="Hochenegger N."/>
            <person name="Mach R.L."/>
            <person name="Mach-Aigner A.R."/>
            <person name="Javad Rahimi M."/>
            <person name="Salim K.A."/>
            <person name="Chan C.M."/>
            <person name="Lim L.B.L."/>
            <person name="Cai F."/>
            <person name="Druzhinina I.S."/>
            <person name="U'Ren J.M."/>
            <person name="Derntl C."/>
        </authorList>
    </citation>
    <scope>NUCLEOTIDE SEQUENCE</scope>
    <source>
        <strain evidence="3">TUCIM 5799</strain>
    </source>
</reference>
<evidence type="ECO:0000256" key="1">
    <source>
        <dbReference type="SAM" id="MobiDB-lite"/>
    </source>
</evidence>
<dbReference type="InterPro" id="IPR014710">
    <property type="entry name" value="RmlC-like_jellyroll"/>
</dbReference>
<evidence type="ECO:0000313" key="4">
    <source>
        <dbReference type="Proteomes" id="UP000829685"/>
    </source>
</evidence>
<dbReference type="SUPFAM" id="SSF51182">
    <property type="entry name" value="RmlC-like cupins"/>
    <property type="match status" value="1"/>
</dbReference>
<evidence type="ECO:0000259" key="2">
    <source>
        <dbReference type="Pfam" id="PF07883"/>
    </source>
</evidence>
<evidence type="ECO:0000313" key="3">
    <source>
        <dbReference type="EMBL" id="KAI1858620.1"/>
    </source>
</evidence>
<dbReference type="PANTHER" id="PTHR36156:SF2">
    <property type="entry name" value="CUPIN TYPE-2 DOMAIN-CONTAINING PROTEIN"/>
    <property type="match status" value="1"/>
</dbReference>
<dbReference type="Pfam" id="PF07883">
    <property type="entry name" value="Cupin_2"/>
    <property type="match status" value="1"/>
</dbReference>
<protein>
    <recommendedName>
        <fullName evidence="2">Cupin type-2 domain-containing protein</fullName>
    </recommendedName>
</protein>
<keyword evidence="4" id="KW-1185">Reference proteome</keyword>
<dbReference type="Proteomes" id="UP000829685">
    <property type="component" value="Unassembled WGS sequence"/>
</dbReference>
<sequence length="200" mass="22019">MDATEKLDTTGSGYVTNGFPAPGLPRTMRHITGFNSKGESVFLSTDSGDHHRIMGEQQAVANIIYSTNETPVECNGEVDIKHAKENEPPLHYPNGTVARMVDFAPGVKSPMHRAVSLDYGVVLEGVFELTLDSGETRIMRRGDVSVQRAAAHQWRNITGNGTMPGRMLYILLDCKDVYVEGKKMEGYLGLLGQYYQGSQH</sequence>
<comment type="caution">
    <text evidence="3">The sequence shown here is derived from an EMBL/GenBank/DDBJ whole genome shotgun (WGS) entry which is preliminary data.</text>
</comment>